<organism evidence="3 4">
    <name type="scientific">Digitaria exilis</name>
    <dbReference type="NCBI Taxonomy" id="1010633"/>
    <lineage>
        <taxon>Eukaryota</taxon>
        <taxon>Viridiplantae</taxon>
        <taxon>Streptophyta</taxon>
        <taxon>Embryophyta</taxon>
        <taxon>Tracheophyta</taxon>
        <taxon>Spermatophyta</taxon>
        <taxon>Magnoliopsida</taxon>
        <taxon>Liliopsida</taxon>
        <taxon>Poales</taxon>
        <taxon>Poaceae</taxon>
        <taxon>PACMAD clade</taxon>
        <taxon>Panicoideae</taxon>
        <taxon>Panicodae</taxon>
        <taxon>Paniceae</taxon>
        <taxon>Anthephorinae</taxon>
        <taxon>Digitaria</taxon>
    </lineage>
</organism>
<sequence>MPCWSSSEEAMTVGEAIRQNGISRSGLWARAVLWPVFILAMALGLACTLYIAETTWMQQKPWRVLTILSWAPYLMVAGMVVSYMDLRLPLAPVAARCALLAVMGVGGSAFGLASFFVTVFGHTSEAIALACALTVALAGLVALWVWVDRTYRAVDSLEY</sequence>
<evidence type="ECO:0000259" key="2">
    <source>
        <dbReference type="Pfam" id="PF24095"/>
    </source>
</evidence>
<dbReference type="InterPro" id="IPR055802">
    <property type="entry name" value="DUF7378"/>
</dbReference>
<dbReference type="EMBL" id="JACEFO010001947">
    <property type="protein sequence ID" value="KAF8692182.1"/>
    <property type="molecule type" value="Genomic_DNA"/>
</dbReference>
<dbReference type="Proteomes" id="UP000636709">
    <property type="component" value="Unassembled WGS sequence"/>
</dbReference>
<reference evidence="3" key="1">
    <citation type="submission" date="2020-07" db="EMBL/GenBank/DDBJ databases">
        <title>Genome sequence and genetic diversity analysis of an under-domesticated orphan crop, white fonio (Digitaria exilis).</title>
        <authorList>
            <person name="Bennetzen J.L."/>
            <person name="Chen S."/>
            <person name="Ma X."/>
            <person name="Wang X."/>
            <person name="Yssel A.E.J."/>
            <person name="Chaluvadi S.R."/>
            <person name="Johnson M."/>
            <person name="Gangashetty P."/>
            <person name="Hamidou F."/>
            <person name="Sanogo M.D."/>
            <person name="Zwaenepoel A."/>
            <person name="Wallace J."/>
            <person name="Van De Peer Y."/>
            <person name="Van Deynze A."/>
        </authorList>
    </citation>
    <scope>NUCLEOTIDE SEQUENCE</scope>
    <source>
        <tissue evidence="3">Leaves</tissue>
    </source>
</reference>
<evidence type="ECO:0000313" key="3">
    <source>
        <dbReference type="EMBL" id="KAF8692182.1"/>
    </source>
</evidence>
<feature type="transmembrane region" description="Helical" evidence="1">
    <location>
        <begin position="27"/>
        <end position="52"/>
    </location>
</feature>
<feature type="transmembrane region" description="Helical" evidence="1">
    <location>
        <begin position="98"/>
        <end position="120"/>
    </location>
</feature>
<gene>
    <name evidence="3" type="ORF">HU200_039784</name>
</gene>
<feature type="transmembrane region" description="Helical" evidence="1">
    <location>
        <begin position="126"/>
        <end position="147"/>
    </location>
</feature>
<keyword evidence="1" id="KW-1133">Transmembrane helix</keyword>
<dbReference type="Pfam" id="PF24095">
    <property type="entry name" value="DUF7378"/>
    <property type="match status" value="1"/>
</dbReference>
<dbReference type="AlphaFoldDB" id="A0A835B9U7"/>
<feature type="domain" description="DUF7378" evidence="2">
    <location>
        <begin position="11"/>
        <end position="152"/>
    </location>
</feature>
<keyword evidence="4" id="KW-1185">Reference proteome</keyword>
<evidence type="ECO:0000313" key="4">
    <source>
        <dbReference type="Proteomes" id="UP000636709"/>
    </source>
</evidence>
<evidence type="ECO:0000256" key="1">
    <source>
        <dbReference type="SAM" id="Phobius"/>
    </source>
</evidence>
<keyword evidence="1" id="KW-0812">Transmembrane</keyword>
<proteinExistence type="predicted"/>
<protein>
    <recommendedName>
        <fullName evidence="2">DUF7378 domain-containing protein</fullName>
    </recommendedName>
</protein>
<keyword evidence="1" id="KW-0472">Membrane</keyword>
<feature type="transmembrane region" description="Helical" evidence="1">
    <location>
        <begin position="64"/>
        <end position="86"/>
    </location>
</feature>
<comment type="caution">
    <text evidence="3">The sequence shown here is derived from an EMBL/GenBank/DDBJ whole genome shotgun (WGS) entry which is preliminary data.</text>
</comment>
<accession>A0A835B9U7</accession>
<name>A0A835B9U7_9POAL</name>